<evidence type="ECO:0008006" key="3">
    <source>
        <dbReference type="Google" id="ProtNLM"/>
    </source>
</evidence>
<evidence type="ECO:0000313" key="1">
    <source>
        <dbReference type="EMBL" id="URN94511.1"/>
    </source>
</evidence>
<name>A0A9J6ZEQ1_9BACL</name>
<protein>
    <recommendedName>
        <fullName evidence="3">Holliday junction nuclease RuvC</fullName>
    </recommendedName>
</protein>
<reference evidence="1" key="1">
    <citation type="submission" date="2022-05" db="EMBL/GenBank/DDBJ databases">
        <title>Novel bacterial taxa in a minimal lignocellulolytic consortium and its capacity to transform plastics disclosed by genome-resolved metagenomics.</title>
        <authorList>
            <person name="Rodriguez C.A.D."/>
            <person name="Diaz-Garcia L."/>
            <person name="Herrera K."/>
            <person name="Tarazona N.A."/>
            <person name="Sproer C."/>
            <person name="Overmann J."/>
            <person name="Jimenez D.J."/>
        </authorList>
    </citation>
    <scope>NUCLEOTIDE SEQUENCE</scope>
    <source>
        <strain evidence="1">MAG5</strain>
    </source>
</reference>
<dbReference type="Gene3D" id="3.30.420.10">
    <property type="entry name" value="Ribonuclease H-like superfamily/Ribonuclease H"/>
    <property type="match status" value="1"/>
</dbReference>
<dbReference type="EMBL" id="CP097899">
    <property type="protein sequence ID" value="URN94511.1"/>
    <property type="molecule type" value="Genomic_DNA"/>
</dbReference>
<organism evidence="1 2">
    <name type="scientific">Candidatus Pristimantibacillus lignocellulolyticus</name>
    <dbReference type="NCBI Taxonomy" id="2994561"/>
    <lineage>
        <taxon>Bacteria</taxon>
        <taxon>Bacillati</taxon>
        <taxon>Bacillota</taxon>
        <taxon>Bacilli</taxon>
        <taxon>Bacillales</taxon>
        <taxon>Paenibacillaceae</taxon>
        <taxon>Candidatus Pristimantibacillus</taxon>
    </lineage>
</organism>
<dbReference type="AlphaFoldDB" id="A0A9J6ZEQ1"/>
<gene>
    <name evidence="1" type="ORF">NAG76_22285</name>
</gene>
<accession>A0A9J6ZEQ1</accession>
<dbReference type="InterPro" id="IPR012337">
    <property type="entry name" value="RNaseH-like_sf"/>
</dbReference>
<dbReference type="SUPFAM" id="SSF53098">
    <property type="entry name" value="Ribonuclease H-like"/>
    <property type="match status" value="1"/>
</dbReference>
<dbReference type="GO" id="GO:0003676">
    <property type="term" value="F:nucleic acid binding"/>
    <property type="evidence" value="ECO:0007669"/>
    <property type="project" value="InterPro"/>
</dbReference>
<dbReference type="KEGG" id="plig:NAG76_22285"/>
<evidence type="ECO:0000313" key="2">
    <source>
        <dbReference type="Proteomes" id="UP001056756"/>
    </source>
</evidence>
<proteinExistence type="predicted"/>
<dbReference type="InterPro" id="IPR036397">
    <property type="entry name" value="RNaseH_sf"/>
</dbReference>
<dbReference type="Proteomes" id="UP001056756">
    <property type="component" value="Chromosome"/>
</dbReference>
<sequence>MRFVGIDPSTKTGVAIIDAQGNLIDGLEITSKAKDPVRMIEIIDKVIEQLEPNDIITIEGFAYGAQGNAVSIQYGLGWALRMRLHEHSGYTEIAPTALKKFASGKGNTKKDELSVHIYKAWGFEHKSDNVRDAYVLARMALGLHQTTGQFSLGDYHKYQLEVLETVRKGK</sequence>